<protein>
    <submittedName>
        <fullName evidence="1">Uncharacterized protein</fullName>
    </submittedName>
</protein>
<dbReference type="EMBL" id="AZBU02000007">
    <property type="protein sequence ID" value="TKR70019.1"/>
    <property type="molecule type" value="Genomic_DNA"/>
</dbReference>
<reference evidence="1 2" key="1">
    <citation type="journal article" date="2015" name="Genome Biol.">
        <title>Comparative genomics of Steinernema reveals deeply conserved gene regulatory networks.</title>
        <authorList>
            <person name="Dillman A.R."/>
            <person name="Macchietto M."/>
            <person name="Porter C.F."/>
            <person name="Rogers A."/>
            <person name="Williams B."/>
            <person name="Antoshechkin I."/>
            <person name="Lee M.M."/>
            <person name="Goodwin Z."/>
            <person name="Lu X."/>
            <person name="Lewis E.E."/>
            <person name="Goodrich-Blair H."/>
            <person name="Stock S.P."/>
            <person name="Adams B.J."/>
            <person name="Sternberg P.W."/>
            <person name="Mortazavi A."/>
        </authorList>
    </citation>
    <scope>NUCLEOTIDE SEQUENCE [LARGE SCALE GENOMIC DNA]</scope>
    <source>
        <strain evidence="1 2">ALL</strain>
    </source>
</reference>
<evidence type="ECO:0000313" key="1">
    <source>
        <dbReference type="EMBL" id="TKR70019.1"/>
    </source>
</evidence>
<organism evidence="1 2">
    <name type="scientific">Steinernema carpocapsae</name>
    <name type="common">Entomopathogenic nematode</name>
    <dbReference type="NCBI Taxonomy" id="34508"/>
    <lineage>
        <taxon>Eukaryota</taxon>
        <taxon>Metazoa</taxon>
        <taxon>Ecdysozoa</taxon>
        <taxon>Nematoda</taxon>
        <taxon>Chromadorea</taxon>
        <taxon>Rhabditida</taxon>
        <taxon>Tylenchina</taxon>
        <taxon>Panagrolaimomorpha</taxon>
        <taxon>Strongyloidoidea</taxon>
        <taxon>Steinernematidae</taxon>
        <taxon>Steinernema</taxon>
    </lineage>
</organism>
<name>A0A4U5MKP2_STECR</name>
<reference evidence="1 2" key="2">
    <citation type="journal article" date="2019" name="G3 (Bethesda)">
        <title>Hybrid Assembly of the Genome of the Entomopathogenic Nematode Steinernema carpocapsae Identifies the X-Chromosome.</title>
        <authorList>
            <person name="Serra L."/>
            <person name="Macchietto M."/>
            <person name="Macias-Munoz A."/>
            <person name="McGill C.J."/>
            <person name="Rodriguez I.M."/>
            <person name="Rodriguez B."/>
            <person name="Murad R."/>
            <person name="Mortazavi A."/>
        </authorList>
    </citation>
    <scope>NUCLEOTIDE SEQUENCE [LARGE SCALE GENOMIC DNA]</scope>
    <source>
        <strain evidence="1 2">ALL</strain>
    </source>
</reference>
<evidence type="ECO:0000313" key="2">
    <source>
        <dbReference type="Proteomes" id="UP000298663"/>
    </source>
</evidence>
<proteinExistence type="predicted"/>
<keyword evidence="2" id="KW-1185">Reference proteome</keyword>
<comment type="caution">
    <text evidence="1">The sequence shown here is derived from an EMBL/GenBank/DDBJ whole genome shotgun (WGS) entry which is preliminary data.</text>
</comment>
<dbReference type="AlphaFoldDB" id="A0A4U5MKP2"/>
<dbReference type="Proteomes" id="UP000298663">
    <property type="component" value="Unassembled WGS sequence"/>
</dbReference>
<sequence length="77" mass="8965">MVKSRPCKIKAGEAFDSSVLARFERKQVHQLSGQYLIQQKERMARQSEATRRRRYCVQDYKLTSTTAADKCLINDII</sequence>
<gene>
    <name evidence="1" type="ORF">L596_022092</name>
</gene>
<accession>A0A4U5MKP2</accession>